<dbReference type="Proteomes" id="UP000262621">
    <property type="component" value="Unassembled WGS sequence"/>
</dbReference>
<dbReference type="OrthoDB" id="3404087at2"/>
<reference evidence="2 3" key="1">
    <citation type="submission" date="2018-08" db="EMBL/GenBank/DDBJ databases">
        <title>Verrucosispora craniellae sp. nov., isolated from a marine sponge in the South China Sea.</title>
        <authorList>
            <person name="Li L."/>
            <person name="Lin H.W."/>
        </authorList>
    </citation>
    <scope>NUCLEOTIDE SEQUENCE [LARGE SCALE GENOMIC DNA]</scope>
    <source>
        <strain evidence="2 3">LHW63014</strain>
    </source>
</reference>
<organism evidence="2 3">
    <name type="scientific">Micromonospora craniellae</name>
    <dbReference type="NCBI Taxonomy" id="2294034"/>
    <lineage>
        <taxon>Bacteria</taxon>
        <taxon>Bacillati</taxon>
        <taxon>Actinomycetota</taxon>
        <taxon>Actinomycetes</taxon>
        <taxon>Micromonosporales</taxon>
        <taxon>Micromonosporaceae</taxon>
        <taxon>Micromonospora</taxon>
    </lineage>
</organism>
<accession>A0A372FY77</accession>
<evidence type="ECO:0000313" key="3">
    <source>
        <dbReference type="Proteomes" id="UP000262621"/>
    </source>
</evidence>
<comment type="caution">
    <text evidence="2">The sequence shown here is derived from an EMBL/GenBank/DDBJ whole genome shotgun (WGS) entry which is preliminary data.</text>
</comment>
<feature type="compositionally biased region" description="Basic and acidic residues" evidence="1">
    <location>
        <begin position="208"/>
        <end position="219"/>
    </location>
</feature>
<sequence>MVDLTEQDGVNERPVLTDLGGEPDAPRRGPVALPLPDGGAMLATWETLARDRSAAATIRAAHPRLTTIGIQIYAGEFVLGYHDRRTVLLDGVGLAGALSALPLYRADLRVWHRWPSSPTDRNRLRINLESLAEATGATVWAPAAPGEALLLDGCLDLAAVDGEGIPGRWEAYGGRGGFESDVDGRLVPAGGVQVDHLPSARLVSTEPGRSDRSAERRPSSSDAHPPGFTCDLAVLEDGRLAARYADGSLLPIGGRQFAVLLRAAGWDGGDVVLLSPITPEQVPTARRHLADLEIHLGVRVHVGGGVFSPDLDVASGPGGEPRSDPVADAGQVTVALSPPAAPAAEPTPGPAPAATSAAPRTAPPRPDHPDVDLPVMEVPSPEVAEEADVGPFTRVPGPIGRTRFIDGPRLTAATATPRHGLTWLPPEPQANADGFDLFVACDSDPAVATVDGVPSPSLFLVGHLDPESLTGRTTAAHLLQVRVAPGGAVDVAATEVDPPADSAEALAHRDAYVLPAGWLPRCQVVATYRVTPERVAVRQSRPPNLPLRLACAGARHGVPGLPAEAARWPRSRLGLRGTDRFVLLRPERPGPGWHHLHADRPDPVDEATLLSVRVEREQAIDVTATVQELADLTAVRSTAADLVERGVEILLPLGASPSTTVRRAWRAEQGRWRETPHIGRRRLTDWSG</sequence>
<keyword evidence="3" id="KW-1185">Reference proteome</keyword>
<name>A0A372FY77_9ACTN</name>
<dbReference type="EMBL" id="QVFU01000015">
    <property type="protein sequence ID" value="RFS45574.1"/>
    <property type="molecule type" value="Genomic_DNA"/>
</dbReference>
<protein>
    <submittedName>
        <fullName evidence="2">Uncharacterized protein</fullName>
    </submittedName>
</protein>
<evidence type="ECO:0000313" key="2">
    <source>
        <dbReference type="EMBL" id="RFS45574.1"/>
    </source>
</evidence>
<feature type="region of interest" description="Disordered" evidence="1">
    <location>
        <begin position="1"/>
        <end position="35"/>
    </location>
</feature>
<feature type="region of interest" description="Disordered" evidence="1">
    <location>
        <begin position="339"/>
        <end position="375"/>
    </location>
</feature>
<dbReference type="RefSeq" id="WP_117228765.1">
    <property type="nucleotide sequence ID" value="NZ_QVFU01000015.1"/>
</dbReference>
<proteinExistence type="predicted"/>
<evidence type="ECO:0000256" key="1">
    <source>
        <dbReference type="SAM" id="MobiDB-lite"/>
    </source>
</evidence>
<feature type="region of interest" description="Disordered" evidence="1">
    <location>
        <begin position="197"/>
        <end position="228"/>
    </location>
</feature>
<feature type="compositionally biased region" description="Pro residues" evidence="1">
    <location>
        <begin position="339"/>
        <end position="351"/>
    </location>
</feature>
<dbReference type="AlphaFoldDB" id="A0A372FY77"/>
<gene>
    <name evidence="2" type="ORF">D0Q02_15855</name>
</gene>